<accession>A0A448WJG0</accession>
<sequence length="112" mass="12611">MRLMGGDVDPDRDRDQMVLLWIGSTPAVRWMDGCCVGQQTDETSGNVPCPRPDCGNDDAYNGLRTRCVALSLPTNMTMLRKQGQTTCIQQKETATMQKVTPSWSSYFRLNYK</sequence>
<dbReference type="Proteomes" id="UP000784294">
    <property type="component" value="Unassembled WGS sequence"/>
</dbReference>
<proteinExistence type="predicted"/>
<evidence type="ECO:0000313" key="2">
    <source>
        <dbReference type="Proteomes" id="UP000784294"/>
    </source>
</evidence>
<evidence type="ECO:0000313" key="1">
    <source>
        <dbReference type="EMBL" id="VEL13029.1"/>
    </source>
</evidence>
<reference evidence="1" key="1">
    <citation type="submission" date="2018-11" db="EMBL/GenBank/DDBJ databases">
        <authorList>
            <consortium name="Pathogen Informatics"/>
        </authorList>
    </citation>
    <scope>NUCLEOTIDE SEQUENCE</scope>
</reference>
<name>A0A448WJG0_9PLAT</name>
<organism evidence="1 2">
    <name type="scientific">Protopolystoma xenopodis</name>
    <dbReference type="NCBI Taxonomy" id="117903"/>
    <lineage>
        <taxon>Eukaryota</taxon>
        <taxon>Metazoa</taxon>
        <taxon>Spiralia</taxon>
        <taxon>Lophotrochozoa</taxon>
        <taxon>Platyhelminthes</taxon>
        <taxon>Monogenea</taxon>
        <taxon>Polyopisthocotylea</taxon>
        <taxon>Polystomatidea</taxon>
        <taxon>Polystomatidae</taxon>
        <taxon>Protopolystoma</taxon>
    </lineage>
</organism>
<comment type="caution">
    <text evidence="1">The sequence shown here is derived from an EMBL/GenBank/DDBJ whole genome shotgun (WGS) entry which is preliminary data.</text>
</comment>
<gene>
    <name evidence="1" type="ORF">PXEA_LOCUS6469</name>
</gene>
<keyword evidence="2" id="KW-1185">Reference proteome</keyword>
<dbReference type="AlphaFoldDB" id="A0A448WJG0"/>
<dbReference type="EMBL" id="CAAALY010016585">
    <property type="protein sequence ID" value="VEL13029.1"/>
    <property type="molecule type" value="Genomic_DNA"/>
</dbReference>
<protein>
    <submittedName>
        <fullName evidence="1">Uncharacterized protein</fullName>
    </submittedName>
</protein>